<organism evidence="2 3">
    <name type="scientific">Metabacillus arenae</name>
    <dbReference type="NCBI Taxonomy" id="2771434"/>
    <lineage>
        <taxon>Bacteria</taxon>
        <taxon>Bacillati</taxon>
        <taxon>Bacillota</taxon>
        <taxon>Bacilli</taxon>
        <taxon>Bacillales</taxon>
        <taxon>Bacillaceae</taxon>
        <taxon>Metabacillus</taxon>
    </lineage>
</organism>
<dbReference type="RefSeq" id="WP_191155226.1">
    <property type="nucleotide sequence ID" value="NZ_JACXAI010000002.1"/>
</dbReference>
<comment type="caution">
    <text evidence="2">The sequence shown here is derived from an EMBL/GenBank/DDBJ whole genome shotgun (WGS) entry which is preliminary data.</text>
</comment>
<dbReference type="EMBL" id="JACXAI010000002">
    <property type="protein sequence ID" value="MBD1378997.1"/>
    <property type="molecule type" value="Genomic_DNA"/>
</dbReference>
<proteinExistence type="predicted"/>
<keyword evidence="3" id="KW-1185">Reference proteome</keyword>
<evidence type="ECO:0000313" key="3">
    <source>
        <dbReference type="Proteomes" id="UP000626844"/>
    </source>
</evidence>
<evidence type="ECO:0000313" key="2">
    <source>
        <dbReference type="EMBL" id="MBD1378997.1"/>
    </source>
</evidence>
<feature type="region of interest" description="Disordered" evidence="1">
    <location>
        <begin position="17"/>
        <end position="49"/>
    </location>
</feature>
<sequence>MTPEDIQRIYRYKKAGLARKSKQNKAKPSFQKTRVKGCCGAQIRRKTSQ</sequence>
<dbReference type="AlphaFoldDB" id="A0A926N7V5"/>
<accession>A0A926N7V5</accession>
<reference evidence="2" key="1">
    <citation type="submission" date="2020-09" db="EMBL/GenBank/DDBJ databases">
        <title>A novel bacterium of genus Bacillus, isolated from South China Sea.</title>
        <authorList>
            <person name="Huang H."/>
            <person name="Mo K."/>
            <person name="Hu Y."/>
        </authorList>
    </citation>
    <scope>NUCLEOTIDE SEQUENCE</scope>
    <source>
        <strain evidence="2">IB182487</strain>
    </source>
</reference>
<name>A0A926N7V5_9BACI</name>
<dbReference type="Proteomes" id="UP000626844">
    <property type="component" value="Unassembled WGS sequence"/>
</dbReference>
<protein>
    <submittedName>
        <fullName evidence="2">Uncharacterized protein</fullName>
    </submittedName>
</protein>
<gene>
    <name evidence="2" type="ORF">IC621_02030</name>
</gene>
<evidence type="ECO:0000256" key="1">
    <source>
        <dbReference type="SAM" id="MobiDB-lite"/>
    </source>
</evidence>